<dbReference type="EMBL" id="ML120367">
    <property type="protein sequence ID" value="RPB02574.1"/>
    <property type="molecule type" value="Genomic_DNA"/>
</dbReference>
<dbReference type="PROSITE" id="PS50172">
    <property type="entry name" value="BRCT"/>
    <property type="match status" value="1"/>
</dbReference>
<sequence length="213" mass="22621">MASDEKSATHTLKPSASGGAFFLITGNNSSGTIWETGFISYIRSNAIGKRMNFATPGCLEDLVFAVLGTLPWLTIEEVGEIVSASGGLLLRKSKRPKIPIEKPLDYVIVGEGADAEDVEAARRLGVEVIDEQGLFDVIHDKDGMRTRRTGVTESRAERFLKALRGDKEKEEEGEGSGSGGGMADGGTNPPPQKRQETSSSSAARGGNAPIVLE</sequence>
<feature type="region of interest" description="Disordered" evidence="1">
    <location>
        <begin position="161"/>
        <end position="213"/>
    </location>
</feature>
<dbReference type="InterPro" id="IPR001357">
    <property type="entry name" value="BRCT_dom"/>
</dbReference>
<dbReference type="OrthoDB" id="446168at2759"/>
<gene>
    <name evidence="3" type="ORF">L873DRAFT_1802027</name>
</gene>
<protein>
    <recommendedName>
        <fullName evidence="2">BRCT domain-containing protein</fullName>
    </recommendedName>
</protein>
<feature type="domain" description="BRCT" evidence="2">
    <location>
        <begin position="54"/>
        <end position="151"/>
    </location>
</feature>
<evidence type="ECO:0000313" key="4">
    <source>
        <dbReference type="Proteomes" id="UP000276215"/>
    </source>
</evidence>
<evidence type="ECO:0000256" key="1">
    <source>
        <dbReference type="SAM" id="MobiDB-lite"/>
    </source>
</evidence>
<dbReference type="Gene3D" id="3.40.50.10190">
    <property type="entry name" value="BRCT domain"/>
    <property type="match status" value="1"/>
</dbReference>
<keyword evidence="4" id="KW-1185">Reference proteome</keyword>
<reference evidence="3 4" key="1">
    <citation type="journal article" date="2018" name="Nat. Ecol. Evol.">
        <title>Pezizomycetes genomes reveal the molecular basis of ectomycorrhizal truffle lifestyle.</title>
        <authorList>
            <person name="Murat C."/>
            <person name="Payen T."/>
            <person name="Noel B."/>
            <person name="Kuo A."/>
            <person name="Morin E."/>
            <person name="Chen J."/>
            <person name="Kohler A."/>
            <person name="Krizsan K."/>
            <person name="Balestrini R."/>
            <person name="Da Silva C."/>
            <person name="Montanini B."/>
            <person name="Hainaut M."/>
            <person name="Levati E."/>
            <person name="Barry K.W."/>
            <person name="Belfiori B."/>
            <person name="Cichocki N."/>
            <person name="Clum A."/>
            <person name="Dockter R.B."/>
            <person name="Fauchery L."/>
            <person name="Guy J."/>
            <person name="Iotti M."/>
            <person name="Le Tacon F."/>
            <person name="Lindquist E.A."/>
            <person name="Lipzen A."/>
            <person name="Malagnac F."/>
            <person name="Mello A."/>
            <person name="Molinier V."/>
            <person name="Miyauchi S."/>
            <person name="Poulain J."/>
            <person name="Riccioni C."/>
            <person name="Rubini A."/>
            <person name="Sitrit Y."/>
            <person name="Splivallo R."/>
            <person name="Traeger S."/>
            <person name="Wang M."/>
            <person name="Zifcakova L."/>
            <person name="Wipf D."/>
            <person name="Zambonelli A."/>
            <person name="Paolocci F."/>
            <person name="Nowrousian M."/>
            <person name="Ottonello S."/>
            <person name="Baldrian P."/>
            <person name="Spatafora J.W."/>
            <person name="Henrissat B."/>
            <person name="Nagy L.G."/>
            <person name="Aury J.M."/>
            <person name="Wincker P."/>
            <person name="Grigoriev I.V."/>
            <person name="Bonfante P."/>
            <person name="Martin F.M."/>
        </authorList>
    </citation>
    <scope>NUCLEOTIDE SEQUENCE [LARGE SCALE GENOMIC DNA]</scope>
    <source>
        <strain evidence="3 4">120613-1</strain>
    </source>
</reference>
<dbReference type="AlphaFoldDB" id="A0A3N4JW38"/>
<evidence type="ECO:0000259" key="2">
    <source>
        <dbReference type="PROSITE" id="PS50172"/>
    </source>
</evidence>
<dbReference type="Proteomes" id="UP000276215">
    <property type="component" value="Unassembled WGS sequence"/>
</dbReference>
<dbReference type="SUPFAM" id="SSF52113">
    <property type="entry name" value="BRCT domain"/>
    <property type="match status" value="1"/>
</dbReference>
<name>A0A3N4JW38_9PEZI</name>
<dbReference type="InterPro" id="IPR036420">
    <property type="entry name" value="BRCT_dom_sf"/>
</dbReference>
<organism evidence="3 4">
    <name type="scientific">Choiromyces venosus 120613-1</name>
    <dbReference type="NCBI Taxonomy" id="1336337"/>
    <lineage>
        <taxon>Eukaryota</taxon>
        <taxon>Fungi</taxon>
        <taxon>Dikarya</taxon>
        <taxon>Ascomycota</taxon>
        <taxon>Pezizomycotina</taxon>
        <taxon>Pezizomycetes</taxon>
        <taxon>Pezizales</taxon>
        <taxon>Tuberaceae</taxon>
        <taxon>Choiromyces</taxon>
    </lineage>
</organism>
<dbReference type="STRING" id="1336337.A0A3N4JW38"/>
<feature type="compositionally biased region" description="Gly residues" evidence="1">
    <location>
        <begin position="175"/>
        <end position="184"/>
    </location>
</feature>
<feature type="compositionally biased region" description="Basic and acidic residues" evidence="1">
    <location>
        <begin position="161"/>
        <end position="170"/>
    </location>
</feature>
<proteinExistence type="predicted"/>
<evidence type="ECO:0000313" key="3">
    <source>
        <dbReference type="EMBL" id="RPB02574.1"/>
    </source>
</evidence>
<accession>A0A3N4JW38</accession>